<protein>
    <submittedName>
        <fullName evidence="2">Nucleotidyltransferase family protein</fullName>
    </submittedName>
</protein>
<evidence type="ECO:0000259" key="1">
    <source>
        <dbReference type="Pfam" id="PF12804"/>
    </source>
</evidence>
<dbReference type="SUPFAM" id="SSF53448">
    <property type="entry name" value="Nucleotide-diphospho-sugar transferases"/>
    <property type="match status" value="1"/>
</dbReference>
<accession>A0ABU5ZM67</accession>
<dbReference type="PANTHER" id="PTHR43777:SF1">
    <property type="entry name" value="MOLYBDENUM COFACTOR CYTIDYLYLTRANSFERASE"/>
    <property type="match status" value="1"/>
</dbReference>
<proteinExistence type="predicted"/>
<reference evidence="2" key="1">
    <citation type="submission" date="2023-12" db="EMBL/GenBank/DDBJ databases">
        <title>Fervidustalea candida gen. nov., sp. nov., a novel member of the family Paenibacillaceae isolated from a geothermal area.</title>
        <authorList>
            <person name="Li W.-J."/>
            <person name="Jiao J.-Y."/>
            <person name="Chen Y."/>
        </authorList>
    </citation>
    <scope>NUCLEOTIDE SEQUENCE</scope>
    <source>
        <strain evidence="2">SYSU GA230002</strain>
    </source>
</reference>
<name>A0ABU5ZM67_9BACL</name>
<feature type="domain" description="MobA-like NTP transferase" evidence="1">
    <location>
        <begin position="9"/>
        <end position="171"/>
    </location>
</feature>
<evidence type="ECO:0000313" key="2">
    <source>
        <dbReference type="EMBL" id="MEB3103603.1"/>
    </source>
</evidence>
<dbReference type="InterPro" id="IPR025877">
    <property type="entry name" value="MobA-like_NTP_Trfase"/>
</dbReference>
<keyword evidence="3" id="KW-1185">Reference proteome</keyword>
<evidence type="ECO:0000313" key="3">
    <source>
        <dbReference type="Proteomes" id="UP001310386"/>
    </source>
</evidence>
<dbReference type="RefSeq" id="WP_371755732.1">
    <property type="nucleotide sequence ID" value="NZ_JAYJLD010000041.1"/>
</dbReference>
<dbReference type="Gene3D" id="3.90.550.10">
    <property type="entry name" value="Spore Coat Polysaccharide Biosynthesis Protein SpsA, Chain A"/>
    <property type="match status" value="1"/>
</dbReference>
<organism evidence="2 3">
    <name type="scientific">Ferviditalea candida</name>
    <dbReference type="NCBI Taxonomy" id="3108399"/>
    <lineage>
        <taxon>Bacteria</taxon>
        <taxon>Bacillati</taxon>
        <taxon>Bacillota</taxon>
        <taxon>Bacilli</taxon>
        <taxon>Bacillales</taxon>
        <taxon>Paenibacillaceae</taxon>
        <taxon>Ferviditalea</taxon>
    </lineage>
</organism>
<comment type="caution">
    <text evidence="2">The sequence shown here is derived from an EMBL/GenBank/DDBJ whole genome shotgun (WGS) entry which is preliminary data.</text>
</comment>
<dbReference type="PANTHER" id="PTHR43777">
    <property type="entry name" value="MOLYBDENUM COFACTOR CYTIDYLYLTRANSFERASE"/>
    <property type="match status" value="1"/>
</dbReference>
<dbReference type="CDD" id="cd04182">
    <property type="entry name" value="GT_2_like_f"/>
    <property type="match status" value="1"/>
</dbReference>
<dbReference type="Proteomes" id="UP001310386">
    <property type="component" value="Unassembled WGS sequence"/>
</dbReference>
<dbReference type="EMBL" id="JAYJLD010000041">
    <property type="protein sequence ID" value="MEB3103603.1"/>
    <property type="molecule type" value="Genomic_DNA"/>
</dbReference>
<dbReference type="InterPro" id="IPR029044">
    <property type="entry name" value="Nucleotide-diphossugar_trans"/>
</dbReference>
<gene>
    <name evidence="2" type="ORF">VF724_18360</name>
</gene>
<sequence length="212" mass="23918">MKAMGSIGAVILAAGLSRRMGEPKLFLPYRGRPLFLQTVETAVLSGLDPIVLVVGEHEEGFRELVSFPQVTILKNEEYSTGMGSSLRAGFKHMEGKAAASFVFLADQPFVPLPVPQEIIKRYRQERSNGYLIFQPKYMEQAGHPILFDAGLFHEFRELQGDIGGREIIRKYRDQCMPVHFRNESWGIDIDTPDDYEQALKLESRKLKGDAAE</sequence>
<dbReference type="Pfam" id="PF12804">
    <property type="entry name" value="NTP_transf_3"/>
    <property type="match status" value="1"/>
</dbReference>